<dbReference type="AlphaFoldDB" id="A0AB39HIS8"/>
<organism evidence="1">
    <name type="scientific">Vibrio sp. HB236076</name>
    <dbReference type="NCBI Taxonomy" id="3232307"/>
    <lineage>
        <taxon>Bacteria</taxon>
        <taxon>Pseudomonadati</taxon>
        <taxon>Pseudomonadota</taxon>
        <taxon>Gammaproteobacteria</taxon>
        <taxon>Vibrionales</taxon>
        <taxon>Vibrionaceae</taxon>
        <taxon>Vibrio</taxon>
    </lineage>
</organism>
<evidence type="ECO:0000313" key="1">
    <source>
        <dbReference type="EMBL" id="XDK26298.1"/>
    </source>
</evidence>
<gene>
    <name evidence="1" type="ORF">AB0763_02940</name>
</gene>
<reference evidence="1" key="1">
    <citation type="submission" date="2024-07" db="EMBL/GenBank/DDBJ databases">
        <title>Genome Analysis of a Potential Novel Vibrio Species Secreting pH- and Thermo-stable Alginate Lyase and its Application in Producing Alginate Oligosaccharides.</title>
        <authorList>
            <person name="Huang H."/>
            <person name="Bao K."/>
        </authorList>
    </citation>
    <scope>NUCLEOTIDE SEQUENCE</scope>
    <source>
        <strain evidence="1">HB236076</strain>
    </source>
</reference>
<dbReference type="EMBL" id="CP162601">
    <property type="protein sequence ID" value="XDK26298.1"/>
    <property type="molecule type" value="Genomic_DNA"/>
</dbReference>
<sequence length="46" mass="5264">MGLMACSPEVGSEQWCQEMDDKPKGDWTANQVGEYAEHCIFRKTQK</sequence>
<proteinExistence type="predicted"/>
<dbReference type="Pfam" id="PF11216">
    <property type="entry name" value="DUF3012"/>
    <property type="match status" value="1"/>
</dbReference>
<protein>
    <submittedName>
        <fullName evidence="1">DUF3012 domain-containing protein</fullName>
    </submittedName>
</protein>
<accession>A0AB39HIS8</accession>
<name>A0AB39HIS8_9VIBR</name>
<dbReference type="InterPro" id="IPR021379">
    <property type="entry name" value="DUF3012"/>
</dbReference>
<dbReference type="RefSeq" id="WP_306101244.1">
    <property type="nucleotide sequence ID" value="NZ_CP162601.1"/>
</dbReference>
<dbReference type="KEGG" id="vih:AB0763_02940"/>